<name>A0ABP9L2V3_9GAMM</name>
<dbReference type="Proteomes" id="UP001501083">
    <property type="component" value="Unassembled WGS sequence"/>
</dbReference>
<proteinExistence type="predicted"/>
<sequence>MPTCGPLLQGRGMRAMVLSAALAILPGCSVVDATLSALFEPRASFALDVPGTVTTAQVFDCVSDSVAARPGRRGWMNTNVTRIDSARGVIETGDYARDNIVGLRSRTEFSPPAGRIVTRIRGGGPYFADLGIDGAALDLKTRLRDCLGPHSRANTMR</sequence>
<dbReference type="EMBL" id="BAABKY010000001">
    <property type="protein sequence ID" value="GAA5067796.1"/>
    <property type="molecule type" value="Genomic_DNA"/>
</dbReference>
<protein>
    <submittedName>
        <fullName evidence="1">Uncharacterized protein</fullName>
    </submittedName>
</protein>
<comment type="caution">
    <text evidence="1">The sequence shown here is derived from an EMBL/GenBank/DDBJ whole genome shotgun (WGS) entry which is preliminary data.</text>
</comment>
<reference evidence="2" key="1">
    <citation type="journal article" date="2019" name="Int. J. Syst. Evol. Microbiol.">
        <title>The Global Catalogue of Microorganisms (GCM) 10K type strain sequencing project: providing services to taxonomists for standard genome sequencing and annotation.</title>
        <authorList>
            <consortium name="The Broad Institute Genomics Platform"/>
            <consortium name="The Broad Institute Genome Sequencing Center for Infectious Disease"/>
            <person name="Wu L."/>
            <person name="Ma J."/>
        </authorList>
    </citation>
    <scope>NUCLEOTIDE SEQUENCE [LARGE SCALE GENOMIC DNA]</scope>
    <source>
        <strain evidence="2">JCM 19212</strain>
    </source>
</reference>
<organism evidence="1 2">
    <name type="scientific">Lysobacter panacisoli</name>
    <dbReference type="NCBI Taxonomy" id="1255263"/>
    <lineage>
        <taxon>Bacteria</taxon>
        <taxon>Pseudomonadati</taxon>
        <taxon>Pseudomonadota</taxon>
        <taxon>Gammaproteobacteria</taxon>
        <taxon>Lysobacterales</taxon>
        <taxon>Lysobacteraceae</taxon>
        <taxon>Lysobacter</taxon>
    </lineage>
</organism>
<keyword evidence="2" id="KW-1185">Reference proteome</keyword>
<evidence type="ECO:0000313" key="2">
    <source>
        <dbReference type="Proteomes" id="UP001501083"/>
    </source>
</evidence>
<gene>
    <name evidence="1" type="ORF">GCM10025759_02820</name>
</gene>
<accession>A0ABP9L2V3</accession>
<evidence type="ECO:0000313" key="1">
    <source>
        <dbReference type="EMBL" id="GAA5067796.1"/>
    </source>
</evidence>